<keyword evidence="2" id="KW-1185">Reference proteome</keyword>
<feature type="non-terminal residue" evidence="1">
    <location>
        <position position="107"/>
    </location>
</feature>
<evidence type="ECO:0000313" key="1">
    <source>
        <dbReference type="EMBL" id="CAK0858203.1"/>
    </source>
</evidence>
<evidence type="ECO:0000313" key="2">
    <source>
        <dbReference type="Proteomes" id="UP001189429"/>
    </source>
</evidence>
<dbReference type="Proteomes" id="UP001189429">
    <property type="component" value="Unassembled WGS sequence"/>
</dbReference>
<name>A0ABN9UF87_9DINO</name>
<accession>A0ABN9UF87</accession>
<feature type="non-terminal residue" evidence="1">
    <location>
        <position position="1"/>
    </location>
</feature>
<comment type="caution">
    <text evidence="1">The sequence shown here is derived from an EMBL/GenBank/DDBJ whole genome shotgun (WGS) entry which is preliminary data.</text>
</comment>
<dbReference type="EMBL" id="CAUYUJ010015800">
    <property type="protein sequence ID" value="CAK0858203.1"/>
    <property type="molecule type" value="Genomic_DNA"/>
</dbReference>
<gene>
    <name evidence="1" type="ORF">PCOR1329_LOCUS48064</name>
</gene>
<reference evidence="1" key="1">
    <citation type="submission" date="2023-10" db="EMBL/GenBank/DDBJ databases">
        <authorList>
            <person name="Chen Y."/>
            <person name="Shah S."/>
            <person name="Dougan E. K."/>
            <person name="Thang M."/>
            <person name="Chan C."/>
        </authorList>
    </citation>
    <scope>NUCLEOTIDE SEQUENCE [LARGE SCALE GENOMIC DNA]</scope>
</reference>
<organism evidence="1 2">
    <name type="scientific">Prorocentrum cordatum</name>
    <dbReference type="NCBI Taxonomy" id="2364126"/>
    <lineage>
        <taxon>Eukaryota</taxon>
        <taxon>Sar</taxon>
        <taxon>Alveolata</taxon>
        <taxon>Dinophyceae</taxon>
        <taxon>Prorocentrales</taxon>
        <taxon>Prorocentraceae</taxon>
        <taxon>Prorocentrum</taxon>
    </lineage>
</organism>
<sequence>APAPAGWGVEPRELQLALPWFRPSELVVFANLFGQRREVAQDVAVDFAAEVGRRLSPGHAKAAAVPGGALSPKDVAAVAYGLSKLSVQLPETSTPSTGPWPLGRGGG</sequence>
<protein>
    <submittedName>
        <fullName evidence="1">Uncharacterized protein</fullName>
    </submittedName>
</protein>
<proteinExistence type="predicted"/>